<dbReference type="AlphaFoldDB" id="A0A3M7RG91"/>
<sequence length="76" mass="9100">MIMKNRNLKWDDIKAHFKSSNELIQLSRTHESDKVRLPIRAVPKRIGEELMLRQIERLDEALNVVKLHGEYILQHR</sequence>
<proteinExistence type="predicted"/>
<organism evidence="1 2">
    <name type="scientific">Brachionus plicatilis</name>
    <name type="common">Marine rotifer</name>
    <name type="synonym">Brachionus muelleri</name>
    <dbReference type="NCBI Taxonomy" id="10195"/>
    <lineage>
        <taxon>Eukaryota</taxon>
        <taxon>Metazoa</taxon>
        <taxon>Spiralia</taxon>
        <taxon>Gnathifera</taxon>
        <taxon>Rotifera</taxon>
        <taxon>Eurotatoria</taxon>
        <taxon>Monogononta</taxon>
        <taxon>Pseudotrocha</taxon>
        <taxon>Ploima</taxon>
        <taxon>Brachionidae</taxon>
        <taxon>Brachionus</taxon>
    </lineage>
</organism>
<comment type="caution">
    <text evidence="1">The sequence shown here is derived from an EMBL/GenBank/DDBJ whole genome shotgun (WGS) entry which is preliminary data.</text>
</comment>
<name>A0A3M7RG91_BRAPC</name>
<evidence type="ECO:0000313" key="2">
    <source>
        <dbReference type="Proteomes" id="UP000276133"/>
    </source>
</evidence>
<gene>
    <name evidence="1" type="ORF">BpHYR1_046360</name>
</gene>
<dbReference type="Proteomes" id="UP000276133">
    <property type="component" value="Unassembled WGS sequence"/>
</dbReference>
<keyword evidence="2" id="KW-1185">Reference proteome</keyword>
<protein>
    <submittedName>
        <fullName evidence="1">Uncharacterized protein</fullName>
    </submittedName>
</protein>
<accession>A0A3M7RG91</accession>
<dbReference type="EMBL" id="REGN01003438">
    <property type="protein sequence ID" value="RNA22521.1"/>
    <property type="molecule type" value="Genomic_DNA"/>
</dbReference>
<reference evidence="1 2" key="1">
    <citation type="journal article" date="2018" name="Sci. Rep.">
        <title>Genomic signatures of local adaptation to the degree of environmental predictability in rotifers.</title>
        <authorList>
            <person name="Franch-Gras L."/>
            <person name="Hahn C."/>
            <person name="Garcia-Roger E.M."/>
            <person name="Carmona M.J."/>
            <person name="Serra M."/>
            <person name="Gomez A."/>
        </authorList>
    </citation>
    <scope>NUCLEOTIDE SEQUENCE [LARGE SCALE GENOMIC DNA]</scope>
    <source>
        <strain evidence="1">HYR1</strain>
    </source>
</reference>
<evidence type="ECO:0000313" key="1">
    <source>
        <dbReference type="EMBL" id="RNA22521.1"/>
    </source>
</evidence>